<dbReference type="InterPro" id="IPR007156">
    <property type="entry name" value="MamQ_LemA"/>
</dbReference>
<keyword evidence="3 6" id="KW-0812">Transmembrane</keyword>
<proteinExistence type="inferred from homology"/>
<evidence type="ECO:0000256" key="6">
    <source>
        <dbReference type="SAM" id="Phobius"/>
    </source>
</evidence>
<dbReference type="AlphaFoldDB" id="A0A9D1L2Y5"/>
<keyword evidence="4 6" id="KW-1133">Transmembrane helix</keyword>
<evidence type="ECO:0000256" key="3">
    <source>
        <dbReference type="ARBA" id="ARBA00022692"/>
    </source>
</evidence>
<keyword evidence="5 6" id="KW-0472">Membrane</keyword>
<dbReference type="SUPFAM" id="SSF140478">
    <property type="entry name" value="LemA-like"/>
    <property type="match status" value="1"/>
</dbReference>
<accession>A0A9D1L2Y5</accession>
<dbReference type="Gene3D" id="1.20.1440.20">
    <property type="entry name" value="LemA-like domain"/>
    <property type="match status" value="1"/>
</dbReference>
<evidence type="ECO:0000256" key="5">
    <source>
        <dbReference type="ARBA" id="ARBA00023136"/>
    </source>
</evidence>
<organism evidence="7 8">
    <name type="scientific">Candidatus Fimihabitans intestinipullorum</name>
    <dbReference type="NCBI Taxonomy" id="2840820"/>
    <lineage>
        <taxon>Bacteria</taxon>
        <taxon>Bacillati</taxon>
        <taxon>Mycoplasmatota</taxon>
        <taxon>Mycoplasmatota incertae sedis</taxon>
        <taxon>Candidatus Fimihabitans</taxon>
    </lineage>
</organism>
<dbReference type="PANTHER" id="PTHR34478">
    <property type="entry name" value="PROTEIN LEMA"/>
    <property type="match status" value="1"/>
</dbReference>
<evidence type="ECO:0000256" key="4">
    <source>
        <dbReference type="ARBA" id="ARBA00022989"/>
    </source>
</evidence>
<dbReference type="PANTHER" id="PTHR34478:SF1">
    <property type="entry name" value="PROTEIN LEMA"/>
    <property type="match status" value="1"/>
</dbReference>
<evidence type="ECO:0000313" key="7">
    <source>
        <dbReference type="EMBL" id="HIU22130.1"/>
    </source>
</evidence>
<name>A0A9D1L2Y5_9BACT</name>
<dbReference type="Pfam" id="PF04011">
    <property type="entry name" value="LemA"/>
    <property type="match status" value="1"/>
</dbReference>
<comment type="similarity">
    <text evidence="2">Belongs to the LemA family.</text>
</comment>
<comment type="caution">
    <text evidence="7">The sequence shown here is derived from an EMBL/GenBank/DDBJ whole genome shotgun (WGS) entry which is preliminary data.</text>
</comment>
<dbReference type="InterPro" id="IPR023353">
    <property type="entry name" value="LemA-like_dom_sf"/>
</dbReference>
<dbReference type="Proteomes" id="UP000824087">
    <property type="component" value="Unassembled WGS sequence"/>
</dbReference>
<dbReference type="EMBL" id="DVML01000007">
    <property type="protein sequence ID" value="HIU22130.1"/>
    <property type="molecule type" value="Genomic_DNA"/>
</dbReference>
<evidence type="ECO:0000256" key="1">
    <source>
        <dbReference type="ARBA" id="ARBA00004167"/>
    </source>
</evidence>
<dbReference type="GO" id="GO:0016020">
    <property type="term" value="C:membrane"/>
    <property type="evidence" value="ECO:0007669"/>
    <property type="project" value="UniProtKB-SubCell"/>
</dbReference>
<comment type="subcellular location">
    <subcellularLocation>
        <location evidence="1">Membrane</location>
        <topology evidence="1">Single-pass membrane protein</topology>
    </subcellularLocation>
</comment>
<gene>
    <name evidence="7" type="ORF">IAD49_00965</name>
</gene>
<feature type="transmembrane region" description="Helical" evidence="6">
    <location>
        <begin position="6"/>
        <end position="25"/>
    </location>
</feature>
<protein>
    <submittedName>
        <fullName evidence="7">LemA family protein</fullName>
    </submittedName>
</protein>
<evidence type="ECO:0000313" key="8">
    <source>
        <dbReference type="Proteomes" id="UP000824087"/>
    </source>
</evidence>
<reference evidence="7" key="2">
    <citation type="journal article" date="2021" name="PeerJ">
        <title>Extensive microbial diversity within the chicken gut microbiome revealed by metagenomics and culture.</title>
        <authorList>
            <person name="Gilroy R."/>
            <person name="Ravi A."/>
            <person name="Getino M."/>
            <person name="Pursley I."/>
            <person name="Horton D.L."/>
            <person name="Alikhan N.F."/>
            <person name="Baker D."/>
            <person name="Gharbi K."/>
            <person name="Hall N."/>
            <person name="Watson M."/>
            <person name="Adriaenssens E.M."/>
            <person name="Foster-Nyarko E."/>
            <person name="Jarju S."/>
            <person name="Secka A."/>
            <person name="Antonio M."/>
            <person name="Oren A."/>
            <person name="Chaudhuri R.R."/>
            <person name="La Ragione R."/>
            <person name="Hildebrand F."/>
            <person name="Pallen M.J."/>
        </authorList>
    </citation>
    <scope>NUCLEOTIDE SEQUENCE</scope>
    <source>
        <strain evidence="7">CHK197-8231</strain>
    </source>
</reference>
<sequence>MDLFMYSLVLCIVICIILICYINIFNRFQSCIIRINEAEANIDSTLRKRFDLLNKSIGIIKANTDIDKDILGIIVKLRSRKLTNFELDRQLYEAINEFNKYKEEYPELKNSESFLKIDIGLNETETDIYAYRKYYNDIITDYNKLVRAFPSNIVSKICKFKERTYFDGKNMNDEIYNDFKL</sequence>
<reference evidence="7" key="1">
    <citation type="submission" date="2020-10" db="EMBL/GenBank/DDBJ databases">
        <authorList>
            <person name="Gilroy R."/>
        </authorList>
    </citation>
    <scope>NUCLEOTIDE SEQUENCE</scope>
    <source>
        <strain evidence="7">CHK197-8231</strain>
    </source>
</reference>
<evidence type="ECO:0000256" key="2">
    <source>
        <dbReference type="ARBA" id="ARBA00008854"/>
    </source>
</evidence>